<evidence type="ECO:0000313" key="2">
    <source>
        <dbReference type="EMBL" id="KKM14136.1"/>
    </source>
</evidence>
<dbReference type="EMBL" id="LAZR01015221">
    <property type="protein sequence ID" value="KKM14136.1"/>
    <property type="molecule type" value="Genomic_DNA"/>
</dbReference>
<sequence>IYTEDALGVRLVGQGIIEDHNVLETATGINLRVTGPDILDELVRKNTLRALIFNQATVQTVADTLIALVSGWSVSVDAAIASDVVDARYDGSSILKAFRDLVKRYGYHFRLSSDDKVVTVSQFGDDSGLRVFKVERITPAMIRDPNLLFVKRLPQKTDSKDLANWIEPLGAGEGVAALTLAKSTRTRPYSVQKIDGPGGKSEYYISDAASVATYGQIEVMKTFKQIAPLSNSETDIINAADALYDATVEWLTRHKDPVVRYALPAVNAKENILPGDKIHLNYKGQIKTPQGEIVDYLSVRGDFWVMSAVETINLQGRSVSMEIASIDERENTVAEQVADSMENITLRTLKPLTGVSKAPYQDEIEIDSTHVAVLFVDLTNSTLSLQRVRYKLKTFSFRATSKAGAAGGGTTETSTSGTGHNHLVAPKSASGASSNQETPYSVQSQELGGPPGTSWLIWVGTLSSQTQADIWTTVDTGTHDHDLTLGDHVHDAVFGITDDSLTPVEVTVFVNGVDKTTELFGFTPLAPAGGNLDVIADVGVMTDLFINEAGVLPQEHEIEVHCASGQGRAKMVAEVYEVLQSIDLG</sequence>
<dbReference type="AlphaFoldDB" id="A0A0F9HFA1"/>
<evidence type="ECO:0000256" key="1">
    <source>
        <dbReference type="SAM" id="MobiDB-lite"/>
    </source>
</evidence>
<protein>
    <submittedName>
        <fullName evidence="2">Uncharacterized protein</fullName>
    </submittedName>
</protein>
<comment type="caution">
    <text evidence="2">The sequence shown here is derived from an EMBL/GenBank/DDBJ whole genome shotgun (WGS) entry which is preliminary data.</text>
</comment>
<proteinExistence type="predicted"/>
<gene>
    <name evidence="2" type="ORF">LCGC14_1709160</name>
</gene>
<organism evidence="2">
    <name type="scientific">marine sediment metagenome</name>
    <dbReference type="NCBI Taxonomy" id="412755"/>
    <lineage>
        <taxon>unclassified sequences</taxon>
        <taxon>metagenomes</taxon>
        <taxon>ecological metagenomes</taxon>
    </lineage>
</organism>
<feature type="region of interest" description="Disordered" evidence="1">
    <location>
        <begin position="402"/>
        <end position="448"/>
    </location>
</feature>
<feature type="compositionally biased region" description="Polar residues" evidence="1">
    <location>
        <begin position="430"/>
        <end position="446"/>
    </location>
</feature>
<name>A0A0F9HFA1_9ZZZZ</name>
<reference evidence="2" key="1">
    <citation type="journal article" date="2015" name="Nature">
        <title>Complex archaea that bridge the gap between prokaryotes and eukaryotes.</title>
        <authorList>
            <person name="Spang A."/>
            <person name="Saw J.H."/>
            <person name="Jorgensen S.L."/>
            <person name="Zaremba-Niedzwiedzka K."/>
            <person name="Martijn J."/>
            <person name="Lind A.E."/>
            <person name="van Eijk R."/>
            <person name="Schleper C."/>
            <person name="Guy L."/>
            <person name="Ettema T.J."/>
        </authorList>
    </citation>
    <scope>NUCLEOTIDE SEQUENCE</scope>
</reference>
<accession>A0A0F9HFA1</accession>
<feature type="non-terminal residue" evidence="2">
    <location>
        <position position="1"/>
    </location>
</feature>